<keyword evidence="1" id="KW-0812">Transmembrane</keyword>
<keyword evidence="3" id="KW-1185">Reference proteome</keyword>
<evidence type="ECO:0000256" key="1">
    <source>
        <dbReference type="SAM" id="Phobius"/>
    </source>
</evidence>
<accession>O57786</accession>
<feature type="transmembrane region" description="Helical" evidence="1">
    <location>
        <begin position="83"/>
        <end position="108"/>
    </location>
</feature>
<dbReference type="Proteomes" id="UP000000752">
    <property type="component" value="Chromosome"/>
</dbReference>
<dbReference type="EMBL" id="BA000001">
    <property type="protein sequence ID" value="BAA29146.1"/>
    <property type="molecule type" value="Genomic_DNA"/>
</dbReference>
<dbReference type="EnsemblBacteria" id="BAA29146">
    <property type="protein sequence ID" value="BAA29146"/>
    <property type="gene ID" value="BAA29146"/>
</dbReference>
<dbReference type="AlphaFoldDB" id="O57786"/>
<sequence>MLNVFVNIIGVSIVPSSQSWIKPTGLEYPFITKAPARTFSLYMFPSCGSIAVTPVLTGPFPGISFPFPLINVTCPTLTPLTSVILFLFPGLNTPILIPNSWAFMFLVLRII</sequence>
<dbReference type="KEGG" id="pho:PH0077"/>
<proteinExistence type="predicted"/>
<keyword evidence="1" id="KW-0472">Membrane</keyword>
<keyword evidence="1" id="KW-1133">Transmembrane helix</keyword>
<feature type="transmembrane region" description="Helical" evidence="1">
    <location>
        <begin position="41"/>
        <end position="63"/>
    </location>
</feature>
<gene>
    <name evidence="2" type="ordered locus">PH0077</name>
</gene>
<reference evidence="2 3" key="1">
    <citation type="journal article" date="1998" name="DNA Res.">
        <title>Complete sequence and gene organization of the genome of a hyper-thermophilic archaebacterium, Pyrococcus horikoshii OT3.</title>
        <authorList>
            <person name="Kawarabayasi Y."/>
            <person name="Sawada M."/>
            <person name="Horikawa H."/>
            <person name="Haikawa Y."/>
            <person name="Hino Y."/>
            <person name="Yamamoto S."/>
            <person name="Sekine M."/>
            <person name="Baba S."/>
            <person name="Kosugi H."/>
            <person name="Hosoyama A."/>
            <person name="Nagai Y."/>
            <person name="Sakai M."/>
            <person name="Ogura K."/>
            <person name="Otuka R."/>
            <person name="Nakazawa H."/>
            <person name="Takamiya M."/>
            <person name="Ohfuku Y."/>
            <person name="Funahashi T."/>
            <person name="Tanaka T."/>
            <person name="Kudoh Y."/>
            <person name="Yamazaki J."/>
            <person name="Kushida N."/>
            <person name="Oguchi A."/>
            <person name="Aoki K."/>
            <person name="Nakamura Y."/>
            <person name="Robb T.F."/>
            <person name="Horikoshi K."/>
            <person name="Masuchi Y."/>
            <person name="Shizuya H."/>
            <person name="Kikuchi H."/>
        </authorList>
    </citation>
    <scope>NUCLEOTIDE SEQUENCE [LARGE SCALE GENOMIC DNA]</scope>
    <source>
        <strain evidence="3">ATCC 700860 / DSM 12428 / JCM 9974 / NBRC 100139 / OT-3</strain>
    </source>
</reference>
<dbReference type="PIR" id="C71227">
    <property type="entry name" value="C71227"/>
</dbReference>
<protein>
    <submittedName>
        <fullName evidence="2">Uncharacterized protein</fullName>
    </submittedName>
</protein>
<organism evidence="2 3">
    <name type="scientific">Pyrococcus horikoshii (strain ATCC 700860 / DSM 12428 / JCM 9974 / NBRC 100139 / OT-3)</name>
    <dbReference type="NCBI Taxonomy" id="70601"/>
    <lineage>
        <taxon>Archaea</taxon>
        <taxon>Methanobacteriati</taxon>
        <taxon>Methanobacteriota</taxon>
        <taxon>Thermococci</taxon>
        <taxon>Thermococcales</taxon>
        <taxon>Thermococcaceae</taxon>
        <taxon>Pyrococcus</taxon>
    </lineage>
</organism>
<evidence type="ECO:0000313" key="2">
    <source>
        <dbReference type="EMBL" id="BAA29146.1"/>
    </source>
</evidence>
<name>O57786_PYRHO</name>
<evidence type="ECO:0000313" key="3">
    <source>
        <dbReference type="Proteomes" id="UP000000752"/>
    </source>
</evidence>